<dbReference type="Pfam" id="PF12679">
    <property type="entry name" value="ABC2_membrane_2"/>
    <property type="match status" value="1"/>
</dbReference>
<evidence type="ECO:0000256" key="1">
    <source>
        <dbReference type="SAM" id="Phobius"/>
    </source>
</evidence>
<feature type="transmembrane region" description="Helical" evidence="1">
    <location>
        <begin position="180"/>
        <end position="205"/>
    </location>
</feature>
<feature type="transmembrane region" description="Helical" evidence="1">
    <location>
        <begin position="73"/>
        <end position="97"/>
    </location>
</feature>
<feature type="transmembrane region" description="Helical" evidence="1">
    <location>
        <begin position="212"/>
        <end position="231"/>
    </location>
</feature>
<keyword evidence="3" id="KW-1185">Reference proteome</keyword>
<keyword evidence="1" id="KW-0472">Membrane</keyword>
<organism evidence="2 3">
    <name type="scientific">Haloechinothrix salitolerans</name>
    <dbReference type="NCBI Taxonomy" id="926830"/>
    <lineage>
        <taxon>Bacteria</taxon>
        <taxon>Bacillati</taxon>
        <taxon>Actinomycetota</taxon>
        <taxon>Actinomycetes</taxon>
        <taxon>Pseudonocardiales</taxon>
        <taxon>Pseudonocardiaceae</taxon>
        <taxon>Haloechinothrix</taxon>
    </lineage>
</organism>
<gene>
    <name evidence="2" type="ORF">ACFQGD_09945</name>
</gene>
<dbReference type="RefSeq" id="WP_345405420.1">
    <property type="nucleotide sequence ID" value="NZ_BAABLA010000120.1"/>
</dbReference>
<reference evidence="3" key="1">
    <citation type="journal article" date="2019" name="Int. J. Syst. Evol. Microbiol.">
        <title>The Global Catalogue of Microorganisms (GCM) 10K type strain sequencing project: providing services to taxonomists for standard genome sequencing and annotation.</title>
        <authorList>
            <consortium name="The Broad Institute Genomics Platform"/>
            <consortium name="The Broad Institute Genome Sequencing Center for Infectious Disease"/>
            <person name="Wu L."/>
            <person name="Ma J."/>
        </authorList>
    </citation>
    <scope>NUCLEOTIDE SEQUENCE [LARGE SCALE GENOMIC DNA]</scope>
    <source>
        <strain evidence="3">KCTC 32255</strain>
    </source>
</reference>
<evidence type="ECO:0000313" key="2">
    <source>
        <dbReference type="EMBL" id="MFC6867471.1"/>
    </source>
</evidence>
<dbReference type="PANTHER" id="PTHR37305:SF1">
    <property type="entry name" value="MEMBRANE PROTEIN"/>
    <property type="match status" value="1"/>
</dbReference>
<keyword evidence="1" id="KW-0812">Transmembrane</keyword>
<sequence length="290" mass="30196">MTTTTGTSAPTSEWQLTRARVGLPRLLWAELRWIFRRPRTRVMLGLLAVIPVIIGIALTFADGGPTGDADPPVFVTLASSALALPIGALTVLMSLLLPLAITNSSGDALAGEQANGTLRGWLLAPVSRGRLLLVKAFGVAVVGLVAAGLVGTTGFLTGLVSNGTDGLITLSGTTLPLLDALGRVAIAVGWVTVQLWALGAIALAISACTEHPMLVLATVLGGVIVSQLLLVFDSLSWLHPFLLPASWEALINLVRDPIWWDGLGEGLVRAACYLVIGLSLAYARIVTSDG</sequence>
<feature type="transmembrane region" description="Helical" evidence="1">
    <location>
        <begin position="42"/>
        <end position="61"/>
    </location>
</feature>
<dbReference type="PANTHER" id="PTHR37305">
    <property type="entry name" value="INTEGRAL MEMBRANE PROTEIN-RELATED"/>
    <property type="match status" value="1"/>
</dbReference>
<proteinExistence type="predicted"/>
<accession>A0ABW2BWV3</accession>
<protein>
    <submittedName>
        <fullName evidence="2">ABC transporter permease</fullName>
    </submittedName>
</protein>
<evidence type="ECO:0000313" key="3">
    <source>
        <dbReference type="Proteomes" id="UP001596337"/>
    </source>
</evidence>
<feature type="transmembrane region" description="Helical" evidence="1">
    <location>
        <begin position="137"/>
        <end position="160"/>
    </location>
</feature>
<dbReference type="Proteomes" id="UP001596337">
    <property type="component" value="Unassembled WGS sequence"/>
</dbReference>
<comment type="caution">
    <text evidence="2">The sequence shown here is derived from an EMBL/GenBank/DDBJ whole genome shotgun (WGS) entry which is preliminary data.</text>
</comment>
<dbReference type="EMBL" id="JBHSXX010000001">
    <property type="protein sequence ID" value="MFC6867471.1"/>
    <property type="molecule type" value="Genomic_DNA"/>
</dbReference>
<keyword evidence="1" id="KW-1133">Transmembrane helix</keyword>
<name>A0ABW2BWV3_9PSEU</name>
<feature type="transmembrane region" description="Helical" evidence="1">
    <location>
        <begin position="266"/>
        <end position="285"/>
    </location>
</feature>